<dbReference type="HOGENOM" id="CLU_377004_0_0_1"/>
<protein>
    <submittedName>
        <fullName evidence="1">Uncharacterized protein</fullName>
    </submittedName>
</protein>
<accession>B8BB98</accession>
<gene>
    <name evidence="1" type="ORF">OsI_29441</name>
</gene>
<name>B8BB98_ORYSI</name>
<dbReference type="AlphaFoldDB" id="B8BB98"/>
<organism evidence="1 2">
    <name type="scientific">Oryza sativa subsp. indica</name>
    <name type="common">Rice</name>
    <dbReference type="NCBI Taxonomy" id="39946"/>
    <lineage>
        <taxon>Eukaryota</taxon>
        <taxon>Viridiplantae</taxon>
        <taxon>Streptophyta</taxon>
        <taxon>Embryophyta</taxon>
        <taxon>Tracheophyta</taxon>
        <taxon>Spermatophyta</taxon>
        <taxon>Magnoliopsida</taxon>
        <taxon>Liliopsida</taxon>
        <taxon>Poales</taxon>
        <taxon>Poaceae</taxon>
        <taxon>BOP clade</taxon>
        <taxon>Oryzoideae</taxon>
        <taxon>Oryzeae</taxon>
        <taxon>Oryzinae</taxon>
        <taxon>Oryza</taxon>
        <taxon>Oryza sativa</taxon>
    </lineage>
</organism>
<dbReference type="OMA" id="WHNELHE"/>
<sequence>MAEEEDTSEYFPDITIYDEDVHLKLLICGAHCTPDSSILNSLEDGLNALLNIEFRWCKLQDRVSAVAPLHVDSALLDGVVTICCDITTSSSSHVSLLLSGSPQTCFDDELLEKHIKKELIESRRLVRVVSVSEDDGPSSAEPLTSMSVASGASTFEVLMTLPKWAAQVLKYLAQETSYKSLVPLGIASVNGTPVSSFDKEDVDRLLFFYTNQDEDEAIGSGLYHHLPRWSASLAKDRVKGNIVSKPASHFCHALVSVSVCQSSCSHAWDAFQLAYASFEQYCVRNNEVQCLMLGPHLLGDAPRIYMTPPGSKMAEEEDTSEYFPDIKIYDEDVHLKLLICGAHCTPDSSVLNSVEDGLNALLNIEFRWCKLQDRVSAAPPLHVDSALLDGVVTICCDITTSSSSHVSLLLSGSPQTCFDDELLEKHIKKELIETRRLVRVVSVSEDDRPSSAEPLTSMSVASGASTFEVLMTLPKWAAQVLKYLAQETSYKSLVPLGIASVNGCYVIRCGGSISIRSSCSNVRNWGDPCFLAQFDLHWLERSRVKCTMLAVLCGKVGKQRTPPGPMPESQRLWPSFPFPELISSGSGGISIRGSYSYVIRAPFDLPWLESIRNSRSYVIRAPFDLLWLERQGVGPLLFFCTNQDEDEDIENDLYSDLPRWSASLEKDRVKGRIGSKPARQIGYKGSDNVEWGKGGVDAKVGDYSLAHEQYVIAWARLIVWHNELHENLDAIFKESS</sequence>
<dbReference type="STRING" id="39946.B8BB98"/>
<dbReference type="InterPro" id="IPR042293">
    <property type="entry name" value="ARID4"/>
</dbReference>
<dbReference type="Gramene" id="BGIOSGA026886-TA">
    <property type="protein sequence ID" value="BGIOSGA026886-PA"/>
    <property type="gene ID" value="BGIOSGA026886"/>
</dbReference>
<keyword evidence="2" id="KW-1185">Reference proteome</keyword>
<proteinExistence type="predicted"/>
<dbReference type="PANTHER" id="PTHR46694:SF1">
    <property type="entry name" value="AT-RICH INTERACTIVE DOMAIN-CONTAINING PROTEIN 4"/>
    <property type="match status" value="1"/>
</dbReference>
<evidence type="ECO:0000313" key="1">
    <source>
        <dbReference type="EMBL" id="EEC83668.1"/>
    </source>
</evidence>
<dbReference type="EMBL" id="CM000133">
    <property type="protein sequence ID" value="EEC83668.1"/>
    <property type="molecule type" value="Genomic_DNA"/>
</dbReference>
<dbReference type="Proteomes" id="UP000007015">
    <property type="component" value="Chromosome 8"/>
</dbReference>
<evidence type="ECO:0000313" key="2">
    <source>
        <dbReference type="Proteomes" id="UP000007015"/>
    </source>
</evidence>
<dbReference type="PANTHER" id="PTHR46694">
    <property type="entry name" value="AT-RICH INTERACTIVE DOMAIN-CONTAINING PROTEIN 4"/>
    <property type="match status" value="1"/>
</dbReference>
<reference evidence="1 2" key="1">
    <citation type="journal article" date="2005" name="PLoS Biol.">
        <title>The genomes of Oryza sativa: a history of duplications.</title>
        <authorList>
            <person name="Yu J."/>
            <person name="Wang J."/>
            <person name="Lin W."/>
            <person name="Li S."/>
            <person name="Li H."/>
            <person name="Zhou J."/>
            <person name="Ni P."/>
            <person name="Dong W."/>
            <person name="Hu S."/>
            <person name="Zeng C."/>
            <person name="Zhang J."/>
            <person name="Zhang Y."/>
            <person name="Li R."/>
            <person name="Xu Z."/>
            <person name="Li S."/>
            <person name="Li X."/>
            <person name="Zheng H."/>
            <person name="Cong L."/>
            <person name="Lin L."/>
            <person name="Yin J."/>
            <person name="Geng J."/>
            <person name="Li G."/>
            <person name="Shi J."/>
            <person name="Liu J."/>
            <person name="Lv H."/>
            <person name="Li J."/>
            <person name="Wang J."/>
            <person name="Deng Y."/>
            <person name="Ran L."/>
            <person name="Shi X."/>
            <person name="Wang X."/>
            <person name="Wu Q."/>
            <person name="Li C."/>
            <person name="Ren X."/>
            <person name="Wang J."/>
            <person name="Wang X."/>
            <person name="Li D."/>
            <person name="Liu D."/>
            <person name="Zhang X."/>
            <person name="Ji Z."/>
            <person name="Zhao W."/>
            <person name="Sun Y."/>
            <person name="Zhang Z."/>
            <person name="Bao J."/>
            <person name="Han Y."/>
            <person name="Dong L."/>
            <person name="Ji J."/>
            <person name="Chen P."/>
            <person name="Wu S."/>
            <person name="Liu J."/>
            <person name="Xiao Y."/>
            <person name="Bu D."/>
            <person name="Tan J."/>
            <person name="Yang L."/>
            <person name="Ye C."/>
            <person name="Zhang J."/>
            <person name="Xu J."/>
            <person name="Zhou Y."/>
            <person name="Yu Y."/>
            <person name="Zhang B."/>
            <person name="Zhuang S."/>
            <person name="Wei H."/>
            <person name="Liu B."/>
            <person name="Lei M."/>
            <person name="Yu H."/>
            <person name="Li Y."/>
            <person name="Xu H."/>
            <person name="Wei S."/>
            <person name="He X."/>
            <person name="Fang L."/>
            <person name="Zhang Z."/>
            <person name="Zhang Y."/>
            <person name="Huang X."/>
            <person name="Su Z."/>
            <person name="Tong W."/>
            <person name="Li J."/>
            <person name="Tong Z."/>
            <person name="Li S."/>
            <person name="Ye J."/>
            <person name="Wang L."/>
            <person name="Fang L."/>
            <person name="Lei T."/>
            <person name="Chen C."/>
            <person name="Chen H."/>
            <person name="Xu Z."/>
            <person name="Li H."/>
            <person name="Huang H."/>
            <person name="Zhang F."/>
            <person name="Xu H."/>
            <person name="Li N."/>
            <person name="Zhao C."/>
            <person name="Li S."/>
            <person name="Dong L."/>
            <person name="Huang Y."/>
            <person name="Li L."/>
            <person name="Xi Y."/>
            <person name="Qi Q."/>
            <person name="Li W."/>
            <person name="Zhang B."/>
            <person name="Hu W."/>
            <person name="Zhang Y."/>
            <person name="Tian X."/>
            <person name="Jiao Y."/>
            <person name="Liang X."/>
            <person name="Jin J."/>
            <person name="Gao L."/>
            <person name="Zheng W."/>
            <person name="Hao B."/>
            <person name="Liu S."/>
            <person name="Wang W."/>
            <person name="Yuan L."/>
            <person name="Cao M."/>
            <person name="McDermott J."/>
            <person name="Samudrala R."/>
            <person name="Wang J."/>
            <person name="Wong G.K."/>
            <person name="Yang H."/>
        </authorList>
    </citation>
    <scope>NUCLEOTIDE SEQUENCE [LARGE SCALE GENOMIC DNA]</scope>
    <source>
        <strain evidence="2">cv. 93-11</strain>
    </source>
</reference>